<evidence type="ECO:0000313" key="1">
    <source>
        <dbReference type="EMBL" id="AST92924.1"/>
    </source>
</evidence>
<reference evidence="1 2" key="1">
    <citation type="submission" date="2016-12" db="EMBL/GenBank/DDBJ databases">
        <title>The whole genome sequencing and assembly of Bacillus cohnii DSM 6307T strain.</title>
        <authorList>
            <person name="Lee Y.-J."/>
            <person name="Yi H."/>
            <person name="Bahn Y.-S."/>
            <person name="Kim J.F."/>
            <person name="Lee D.-W."/>
        </authorList>
    </citation>
    <scope>NUCLEOTIDE SEQUENCE [LARGE SCALE GENOMIC DNA]</scope>
    <source>
        <strain evidence="1 2">DSM 6307</strain>
    </source>
</reference>
<accession>A0A223KU96</accession>
<dbReference type="AlphaFoldDB" id="A0A223KU96"/>
<dbReference type="KEGG" id="bcoh:BC6307_17345"/>
<dbReference type="RefSeq" id="WP_066419004.1">
    <property type="nucleotide sequence ID" value="NZ_CP018866.1"/>
</dbReference>
<dbReference type="EMBL" id="CP018866">
    <property type="protein sequence ID" value="AST92924.1"/>
    <property type="molecule type" value="Genomic_DNA"/>
</dbReference>
<organism evidence="1 2">
    <name type="scientific">Sutcliffiella cohnii</name>
    <dbReference type="NCBI Taxonomy" id="33932"/>
    <lineage>
        <taxon>Bacteria</taxon>
        <taxon>Bacillati</taxon>
        <taxon>Bacillota</taxon>
        <taxon>Bacilli</taxon>
        <taxon>Bacillales</taxon>
        <taxon>Bacillaceae</taxon>
        <taxon>Sutcliffiella</taxon>
    </lineage>
</organism>
<evidence type="ECO:0000313" key="2">
    <source>
        <dbReference type="Proteomes" id="UP000215224"/>
    </source>
</evidence>
<keyword evidence="2" id="KW-1185">Reference proteome</keyword>
<gene>
    <name evidence="1" type="ORF">BC6307_17345</name>
</gene>
<protein>
    <submittedName>
        <fullName evidence="1">Uncharacterized protein</fullName>
    </submittedName>
</protein>
<proteinExistence type="predicted"/>
<dbReference type="Proteomes" id="UP000215224">
    <property type="component" value="Chromosome"/>
</dbReference>
<sequence length="121" mass="14017">MSKEGFVPEDGGWTQSKGDKVLLLSVPTLQKYIEVSVKKFSYKWLYNRELTSYILDLTFNDEHNIPLIFPQTHAGQLLLDADAYEEFSIAIIASPLEKMEDDTAYLYFPKINLKRSIHAKW</sequence>
<dbReference type="STRING" id="1314751.GCA_001591425_03472"/>
<name>A0A223KU96_9BACI</name>